<evidence type="ECO:0000313" key="7">
    <source>
        <dbReference type="Proteomes" id="UP000214603"/>
    </source>
</evidence>
<keyword evidence="2" id="KW-0805">Transcription regulation</keyword>
<sequence>MVNFRLIRHLFLFLAVAEELHFGRAAKRLGMSQPPLSEQIRVLENALRVRLFVRTPKGVQLTPVGTAILPAVSRFAEQLERLESAVREAVAGRTGVLTIGAIASSMLDYLPPLVERIKAAHPQLTISVKEIDSAEAVPALEAGDIDLAFARLEGDPSPTIRSIPMVEDRLAVALPRGHGMAASENVKLGQLAEEDFVMFSRRLSPIYFDNVTAACRANGFSPRILHEVRSVASQIAFVSCGQGVALVPYSLRKLAPQNVAVRPLKEEIRVVTTAMAWSAVGDNALVQTILSDLGIET</sequence>
<dbReference type="AlphaFoldDB" id="A0A225M851"/>
<dbReference type="EMBL" id="NJIH01000009">
    <property type="protein sequence ID" value="OWT57448.1"/>
    <property type="molecule type" value="Genomic_DNA"/>
</dbReference>
<organism evidence="6 7">
    <name type="scientific">Candidimonas nitroreducens</name>
    <dbReference type="NCBI Taxonomy" id="683354"/>
    <lineage>
        <taxon>Bacteria</taxon>
        <taxon>Pseudomonadati</taxon>
        <taxon>Pseudomonadota</taxon>
        <taxon>Betaproteobacteria</taxon>
        <taxon>Burkholderiales</taxon>
        <taxon>Alcaligenaceae</taxon>
        <taxon>Candidimonas</taxon>
    </lineage>
</organism>
<dbReference type="InterPro" id="IPR000847">
    <property type="entry name" value="LysR_HTH_N"/>
</dbReference>
<evidence type="ECO:0000256" key="3">
    <source>
        <dbReference type="ARBA" id="ARBA00023125"/>
    </source>
</evidence>
<keyword evidence="3" id="KW-0238">DNA-binding</keyword>
<dbReference type="SUPFAM" id="SSF53850">
    <property type="entry name" value="Periplasmic binding protein-like II"/>
    <property type="match status" value="1"/>
</dbReference>
<dbReference type="GO" id="GO:0003700">
    <property type="term" value="F:DNA-binding transcription factor activity"/>
    <property type="evidence" value="ECO:0007669"/>
    <property type="project" value="InterPro"/>
</dbReference>
<dbReference type="Gene3D" id="1.10.10.10">
    <property type="entry name" value="Winged helix-like DNA-binding domain superfamily/Winged helix DNA-binding domain"/>
    <property type="match status" value="1"/>
</dbReference>
<gene>
    <name evidence="6" type="ORF">CEY11_16170</name>
</gene>
<evidence type="ECO:0000256" key="4">
    <source>
        <dbReference type="ARBA" id="ARBA00023163"/>
    </source>
</evidence>
<dbReference type="GO" id="GO:0003677">
    <property type="term" value="F:DNA binding"/>
    <property type="evidence" value="ECO:0007669"/>
    <property type="project" value="UniProtKB-KW"/>
</dbReference>
<accession>A0A225M851</accession>
<comment type="caution">
    <text evidence="6">The sequence shown here is derived from an EMBL/GenBank/DDBJ whole genome shotgun (WGS) entry which is preliminary data.</text>
</comment>
<dbReference type="PANTHER" id="PTHR30346:SF0">
    <property type="entry name" value="HCA OPERON TRANSCRIPTIONAL ACTIVATOR HCAR"/>
    <property type="match status" value="1"/>
</dbReference>
<keyword evidence="7" id="KW-1185">Reference proteome</keyword>
<dbReference type="OrthoDB" id="5292387at2"/>
<evidence type="ECO:0000256" key="1">
    <source>
        <dbReference type="ARBA" id="ARBA00009437"/>
    </source>
</evidence>
<proteinExistence type="inferred from homology"/>
<reference evidence="7" key="1">
    <citation type="submission" date="2017-06" db="EMBL/GenBank/DDBJ databases">
        <title>Herbaspirillum phytohormonus sp. nov., isolated from the root nodule of Robinia pseudoacacia in lead-zinc mine.</title>
        <authorList>
            <person name="Fan M."/>
            <person name="Lin Y."/>
        </authorList>
    </citation>
    <scope>NUCLEOTIDE SEQUENCE [LARGE SCALE GENOMIC DNA]</scope>
    <source>
        <strain evidence="7">SC-089</strain>
    </source>
</reference>
<dbReference type="Proteomes" id="UP000214603">
    <property type="component" value="Unassembled WGS sequence"/>
</dbReference>
<dbReference type="Pfam" id="PF00126">
    <property type="entry name" value="HTH_1"/>
    <property type="match status" value="1"/>
</dbReference>
<dbReference type="Pfam" id="PF03466">
    <property type="entry name" value="LysR_substrate"/>
    <property type="match status" value="1"/>
</dbReference>
<protein>
    <submittedName>
        <fullName evidence="6">LysR family transcriptional regulator</fullName>
    </submittedName>
</protein>
<evidence type="ECO:0000313" key="6">
    <source>
        <dbReference type="EMBL" id="OWT57448.1"/>
    </source>
</evidence>
<dbReference type="PANTHER" id="PTHR30346">
    <property type="entry name" value="TRANSCRIPTIONAL DUAL REGULATOR HCAR-RELATED"/>
    <property type="match status" value="1"/>
</dbReference>
<dbReference type="CDD" id="cd08414">
    <property type="entry name" value="PBP2_LTTR_aromatics_like"/>
    <property type="match status" value="1"/>
</dbReference>
<comment type="similarity">
    <text evidence="1">Belongs to the LysR transcriptional regulatory family.</text>
</comment>
<dbReference type="PROSITE" id="PS50931">
    <property type="entry name" value="HTH_LYSR"/>
    <property type="match status" value="1"/>
</dbReference>
<feature type="domain" description="HTH lysR-type" evidence="5">
    <location>
        <begin position="5"/>
        <end position="62"/>
    </location>
</feature>
<dbReference type="InterPro" id="IPR005119">
    <property type="entry name" value="LysR_subst-bd"/>
</dbReference>
<dbReference type="Gene3D" id="3.40.190.10">
    <property type="entry name" value="Periplasmic binding protein-like II"/>
    <property type="match status" value="2"/>
</dbReference>
<evidence type="ECO:0000259" key="5">
    <source>
        <dbReference type="PROSITE" id="PS50931"/>
    </source>
</evidence>
<dbReference type="FunFam" id="1.10.10.10:FF:000001">
    <property type="entry name" value="LysR family transcriptional regulator"/>
    <property type="match status" value="1"/>
</dbReference>
<dbReference type="PRINTS" id="PR00039">
    <property type="entry name" value="HTHLYSR"/>
</dbReference>
<keyword evidence="4" id="KW-0804">Transcription</keyword>
<dbReference type="RefSeq" id="WP_088604452.1">
    <property type="nucleotide sequence ID" value="NZ_NJIH01000009.1"/>
</dbReference>
<dbReference type="InterPro" id="IPR036388">
    <property type="entry name" value="WH-like_DNA-bd_sf"/>
</dbReference>
<dbReference type="SUPFAM" id="SSF46785">
    <property type="entry name" value="Winged helix' DNA-binding domain"/>
    <property type="match status" value="1"/>
</dbReference>
<dbReference type="GO" id="GO:0032993">
    <property type="term" value="C:protein-DNA complex"/>
    <property type="evidence" value="ECO:0007669"/>
    <property type="project" value="TreeGrafter"/>
</dbReference>
<evidence type="ECO:0000256" key="2">
    <source>
        <dbReference type="ARBA" id="ARBA00023015"/>
    </source>
</evidence>
<dbReference type="InterPro" id="IPR036390">
    <property type="entry name" value="WH_DNA-bd_sf"/>
</dbReference>
<name>A0A225M851_9BURK</name>